<protein>
    <submittedName>
        <fullName evidence="1">Lytic enzyme</fullName>
    </submittedName>
</protein>
<organism evidence="1">
    <name type="scientific">Salmonella enterica subsp. enterica serovar Hofit</name>
    <dbReference type="NCBI Taxonomy" id="2564537"/>
    <lineage>
        <taxon>Bacteria</taxon>
        <taxon>Pseudomonadati</taxon>
        <taxon>Pseudomonadota</taxon>
        <taxon>Gammaproteobacteria</taxon>
        <taxon>Enterobacterales</taxon>
        <taxon>Enterobacteriaceae</taxon>
        <taxon>Salmonella</taxon>
    </lineage>
</organism>
<gene>
    <name evidence="1" type="ORF">DU055_04725</name>
</gene>
<dbReference type="EMBL" id="AAHNFW010000011">
    <property type="protein sequence ID" value="EBY1552244.1"/>
    <property type="molecule type" value="Genomic_DNA"/>
</dbReference>
<comment type="caution">
    <text evidence="1">The sequence shown here is derived from an EMBL/GenBank/DDBJ whole genome shotgun (WGS) entry which is preliminary data.</text>
</comment>
<sequence>MKNIITIIVAIIIVFYAGMWSQKFLMEDECLDSGGSYNENGICNIAGSHQDVPLSKQNAF</sequence>
<reference evidence="1" key="1">
    <citation type="submission" date="2018-07" db="EMBL/GenBank/DDBJ databases">
        <authorList>
            <person name="Ashton P.M."/>
            <person name="Dallman T."/>
            <person name="Nair S."/>
            <person name="De Pinna E."/>
            <person name="Peters T."/>
            <person name="Grant K."/>
        </authorList>
    </citation>
    <scope>NUCLEOTIDE SEQUENCE</scope>
    <source>
        <strain evidence="1">357772</strain>
    </source>
</reference>
<accession>A0A5W8M9E5</accession>
<name>A0A5W8M9E5_SALET</name>
<evidence type="ECO:0000313" key="1">
    <source>
        <dbReference type="EMBL" id="EBY1552244.1"/>
    </source>
</evidence>
<proteinExistence type="predicted"/>
<dbReference type="AlphaFoldDB" id="A0A5W8M9E5"/>